<comment type="subcellular location">
    <subcellularLocation>
        <location evidence="8">Cell membrane</location>
        <topology evidence="8">Peripheral membrane protein</topology>
    </subcellularLocation>
    <subcellularLocation>
        <location evidence="1">Membrane</location>
    </subcellularLocation>
</comment>
<dbReference type="PRINTS" id="PR00125">
    <property type="entry name" value="ATPASEDELTA"/>
</dbReference>
<evidence type="ECO:0000256" key="5">
    <source>
        <dbReference type="ARBA" id="ARBA00023136"/>
    </source>
</evidence>
<dbReference type="NCBIfam" id="NF004402">
    <property type="entry name" value="PRK05758.2-2"/>
    <property type="match status" value="1"/>
</dbReference>
<keyword evidence="8" id="KW-1003">Cell membrane</keyword>
<gene>
    <name evidence="8" type="primary">atpH</name>
    <name evidence="9" type="ORF">ACFOMD_09280</name>
</gene>
<dbReference type="RefSeq" id="WP_380860279.1">
    <property type="nucleotide sequence ID" value="NZ_JBHRXV010000007.1"/>
</dbReference>
<sequence>MDISGGIVTGLAGRYATALFELARDQKQIDSVSQSLGKLRAALSDSGDFATLTTSPLVGREAALRATLAAADAMKLDPLTRNFLGVLAKARRLSVLGAIIRDFNKLAAHARGETTAEVTSAHPLDDTQVDALKAKLKTSLGRDVNVDLRVDPAILGGLVVRVGSRMVDSSIKTKLDNLALAMKG</sequence>
<evidence type="ECO:0000256" key="2">
    <source>
        <dbReference type="ARBA" id="ARBA00022448"/>
    </source>
</evidence>
<dbReference type="SUPFAM" id="SSF47928">
    <property type="entry name" value="N-terminal domain of the delta subunit of the F1F0-ATP synthase"/>
    <property type="match status" value="1"/>
</dbReference>
<evidence type="ECO:0000256" key="3">
    <source>
        <dbReference type="ARBA" id="ARBA00022781"/>
    </source>
</evidence>
<keyword evidence="2 8" id="KW-0813">Transport</keyword>
<keyword evidence="7 8" id="KW-0066">ATP synthesis</keyword>
<keyword evidence="10" id="KW-1185">Reference proteome</keyword>
<evidence type="ECO:0000256" key="8">
    <source>
        <dbReference type="HAMAP-Rule" id="MF_01416"/>
    </source>
</evidence>
<keyword evidence="5 8" id="KW-0472">Membrane</keyword>
<dbReference type="PROSITE" id="PS00389">
    <property type="entry name" value="ATPASE_DELTA"/>
    <property type="match status" value="1"/>
</dbReference>
<proteinExistence type="inferred from homology"/>
<dbReference type="NCBIfam" id="TIGR01145">
    <property type="entry name" value="ATP_synt_delta"/>
    <property type="match status" value="1"/>
</dbReference>
<comment type="function">
    <text evidence="8">This protein is part of the stalk that links CF(0) to CF(1). It either transmits conformational changes from CF(0) to CF(1) or is implicated in proton conduction.</text>
</comment>
<dbReference type="NCBIfam" id="NF004406">
    <property type="entry name" value="PRK05758.3-2"/>
    <property type="match status" value="1"/>
</dbReference>
<keyword evidence="6 8" id="KW-0139">CF(1)</keyword>
<evidence type="ECO:0000313" key="9">
    <source>
        <dbReference type="EMBL" id="MFC3712761.1"/>
    </source>
</evidence>
<dbReference type="InterPro" id="IPR026015">
    <property type="entry name" value="ATP_synth_OSCP/delta_N_sf"/>
</dbReference>
<comment type="similarity">
    <text evidence="8">Belongs to the ATPase delta chain family.</text>
</comment>
<evidence type="ECO:0000256" key="6">
    <source>
        <dbReference type="ARBA" id="ARBA00023196"/>
    </source>
</evidence>
<dbReference type="InterPro" id="IPR000711">
    <property type="entry name" value="ATPase_OSCP/dsu"/>
</dbReference>
<keyword evidence="3 8" id="KW-0375">Hydrogen ion transport</keyword>
<dbReference type="InterPro" id="IPR020781">
    <property type="entry name" value="ATPase_OSCP/d_CS"/>
</dbReference>
<comment type="caution">
    <text evidence="9">The sequence shown here is derived from an EMBL/GenBank/DDBJ whole genome shotgun (WGS) entry which is preliminary data.</text>
</comment>
<dbReference type="PANTHER" id="PTHR11910">
    <property type="entry name" value="ATP SYNTHASE DELTA CHAIN"/>
    <property type="match status" value="1"/>
</dbReference>
<dbReference type="Gene3D" id="1.10.520.20">
    <property type="entry name" value="N-terminal domain of the delta subunit of the F1F0-ATP synthase"/>
    <property type="match status" value="1"/>
</dbReference>
<dbReference type="EMBL" id="JBHRXV010000007">
    <property type="protein sequence ID" value="MFC3712761.1"/>
    <property type="molecule type" value="Genomic_DNA"/>
</dbReference>
<dbReference type="Proteomes" id="UP001595615">
    <property type="component" value="Unassembled WGS sequence"/>
</dbReference>
<keyword evidence="4 8" id="KW-0406">Ion transport</keyword>
<evidence type="ECO:0000256" key="1">
    <source>
        <dbReference type="ARBA" id="ARBA00004370"/>
    </source>
</evidence>
<organism evidence="9 10">
    <name type="scientific">Sphingoaurantiacus capsulatus</name>
    <dbReference type="NCBI Taxonomy" id="1771310"/>
    <lineage>
        <taxon>Bacteria</taxon>
        <taxon>Pseudomonadati</taxon>
        <taxon>Pseudomonadota</taxon>
        <taxon>Alphaproteobacteria</taxon>
        <taxon>Sphingomonadales</taxon>
        <taxon>Sphingosinicellaceae</taxon>
        <taxon>Sphingoaurantiacus</taxon>
    </lineage>
</organism>
<reference evidence="10" key="1">
    <citation type="journal article" date="2019" name="Int. J. Syst. Evol. Microbiol.">
        <title>The Global Catalogue of Microorganisms (GCM) 10K type strain sequencing project: providing services to taxonomists for standard genome sequencing and annotation.</title>
        <authorList>
            <consortium name="The Broad Institute Genomics Platform"/>
            <consortium name="The Broad Institute Genome Sequencing Center for Infectious Disease"/>
            <person name="Wu L."/>
            <person name="Ma J."/>
        </authorList>
    </citation>
    <scope>NUCLEOTIDE SEQUENCE [LARGE SCALE GENOMIC DNA]</scope>
    <source>
        <strain evidence="10">KCTC 42644</strain>
    </source>
</reference>
<evidence type="ECO:0000313" key="10">
    <source>
        <dbReference type="Proteomes" id="UP001595615"/>
    </source>
</evidence>
<dbReference type="Pfam" id="PF00213">
    <property type="entry name" value="OSCP"/>
    <property type="match status" value="1"/>
</dbReference>
<name>A0ABV7XA33_9SPHN</name>
<dbReference type="HAMAP" id="MF_01416">
    <property type="entry name" value="ATP_synth_delta_bact"/>
    <property type="match status" value="1"/>
</dbReference>
<comment type="function">
    <text evidence="8">F(1)F(0) ATP synthase produces ATP from ADP in the presence of a proton or sodium gradient. F-type ATPases consist of two structural domains, F(1) containing the extramembraneous catalytic core and F(0) containing the membrane proton channel, linked together by a central stalk and a peripheral stalk. During catalysis, ATP synthesis in the catalytic domain of F(1) is coupled via a rotary mechanism of the central stalk subunits to proton translocation.</text>
</comment>
<evidence type="ECO:0000256" key="7">
    <source>
        <dbReference type="ARBA" id="ARBA00023310"/>
    </source>
</evidence>
<protein>
    <recommendedName>
        <fullName evidence="8">ATP synthase subunit delta</fullName>
    </recommendedName>
    <alternativeName>
        <fullName evidence="8">ATP synthase F(1) sector subunit delta</fullName>
    </alternativeName>
    <alternativeName>
        <fullName evidence="8">F-type ATPase subunit delta</fullName>
        <shortName evidence="8">F-ATPase subunit delta</shortName>
    </alternativeName>
</protein>
<evidence type="ECO:0000256" key="4">
    <source>
        <dbReference type="ARBA" id="ARBA00023065"/>
    </source>
</evidence>
<accession>A0ABV7XA33</accession>